<dbReference type="PANTHER" id="PTHR30388:SF6">
    <property type="entry name" value="XANTHINE DEHYDROGENASE SUBUNIT A-RELATED"/>
    <property type="match status" value="1"/>
</dbReference>
<dbReference type="Pfam" id="PF02625">
    <property type="entry name" value="XdhC_CoxI"/>
    <property type="match status" value="1"/>
</dbReference>
<reference evidence="3" key="1">
    <citation type="submission" date="2016-08" db="EMBL/GenBank/DDBJ databases">
        <authorList>
            <person name="Seilhamer J.J."/>
        </authorList>
    </citation>
    <scope>NUCLEOTIDE SEQUENCE</scope>
    <source>
        <strain evidence="3">86</strain>
    </source>
</reference>
<gene>
    <name evidence="3" type="ORF">KL86SPO_31101</name>
</gene>
<dbReference type="InterPro" id="IPR027051">
    <property type="entry name" value="XdhC_Rossmann_dom"/>
</dbReference>
<dbReference type="AlphaFoldDB" id="A0A212LTS0"/>
<dbReference type="NCBIfam" id="NF045664">
    <property type="entry name" value="XdhC_rel_AOR"/>
    <property type="match status" value="1"/>
</dbReference>
<feature type="domain" description="XdhC Rossmann" evidence="2">
    <location>
        <begin position="197"/>
        <end position="338"/>
    </location>
</feature>
<dbReference type="RefSeq" id="WP_288184110.1">
    <property type="nucleotide sequence ID" value="NZ_LT608335.1"/>
</dbReference>
<sequence>MKKLYKNLIQLLSSGENVVLATIFHSAGSAPRSAGAKMIIRADGSIIGTVGGGRLEAETIELAKQVRDNRRSLIQPFDLTGSDAAGAGMICGGSGEILLEYIAAANGDNQQIYEAVLSTMEKAQKAWLITELTGQPANGPERQQCLVKQDGTVVGSFQCEPEFMEKLSSGPAKISIHADARDGRSFIVEPIRTTGVVYLFGAGHVSQQIARLTDMVGFATVVIDDRPDFANRERFPLCEIVVVDNFACVSDFPINQDSYLVIVTRGHLHDSVVLEQALQTEAAYIGMIGSKKKRADLFTLLQTKGFSPAKLAQVHSPIGIDIYAETPAEIAVSIVAELIKVRAEREKCAAQD</sequence>
<dbReference type="PANTHER" id="PTHR30388">
    <property type="entry name" value="ALDEHYDE OXIDOREDUCTASE MOLYBDENUM COFACTOR ASSEMBLY PROTEIN"/>
    <property type="match status" value="1"/>
</dbReference>
<evidence type="ECO:0000313" key="3">
    <source>
        <dbReference type="EMBL" id="SCM80923.1"/>
    </source>
</evidence>
<name>A0A212LTS0_9FIRM</name>
<accession>A0A212LTS0</accession>
<dbReference type="Pfam" id="PF13478">
    <property type="entry name" value="XdhC_C"/>
    <property type="match status" value="1"/>
</dbReference>
<protein>
    <submittedName>
        <fullName evidence="3">Xanthine and CO dehydrogenases maturation factor, XdhC/CoxF family</fullName>
    </submittedName>
</protein>
<organism evidence="3">
    <name type="scientific">uncultured Sporomusa sp</name>
    <dbReference type="NCBI Taxonomy" id="307249"/>
    <lineage>
        <taxon>Bacteria</taxon>
        <taxon>Bacillati</taxon>
        <taxon>Bacillota</taxon>
        <taxon>Negativicutes</taxon>
        <taxon>Selenomonadales</taxon>
        <taxon>Sporomusaceae</taxon>
        <taxon>Sporomusa</taxon>
        <taxon>environmental samples</taxon>
    </lineage>
</organism>
<evidence type="ECO:0000259" key="1">
    <source>
        <dbReference type="Pfam" id="PF02625"/>
    </source>
</evidence>
<dbReference type="InterPro" id="IPR052698">
    <property type="entry name" value="MoCofactor_Util/Proc"/>
</dbReference>
<feature type="domain" description="XdhC- CoxI" evidence="1">
    <location>
        <begin position="12"/>
        <end position="74"/>
    </location>
</feature>
<dbReference type="Gene3D" id="3.40.50.720">
    <property type="entry name" value="NAD(P)-binding Rossmann-like Domain"/>
    <property type="match status" value="1"/>
</dbReference>
<evidence type="ECO:0000259" key="2">
    <source>
        <dbReference type="Pfam" id="PF13478"/>
    </source>
</evidence>
<dbReference type="InterPro" id="IPR003777">
    <property type="entry name" value="XdhC_CoxI"/>
</dbReference>
<proteinExistence type="predicted"/>
<dbReference type="EMBL" id="FMJE01000003">
    <property type="protein sequence ID" value="SCM80923.1"/>
    <property type="molecule type" value="Genomic_DNA"/>
</dbReference>